<dbReference type="GO" id="GO:0006094">
    <property type="term" value="P:gluconeogenesis"/>
    <property type="evidence" value="ECO:0007669"/>
    <property type="project" value="UniProtKB-UniPathway"/>
</dbReference>
<accession>A0A382P203</accession>
<dbReference type="GO" id="GO:0005524">
    <property type="term" value="F:ATP binding"/>
    <property type="evidence" value="ECO:0007669"/>
    <property type="project" value="UniProtKB-KW"/>
</dbReference>
<evidence type="ECO:0000256" key="4">
    <source>
        <dbReference type="ARBA" id="ARBA00007837"/>
    </source>
</evidence>
<evidence type="ECO:0000256" key="9">
    <source>
        <dbReference type="ARBA" id="ARBA00022777"/>
    </source>
</evidence>
<keyword evidence="7" id="KW-0479">Metal-binding</keyword>
<dbReference type="PANTHER" id="PTHR43030">
    <property type="entry name" value="PHOSPHOENOLPYRUVATE SYNTHASE"/>
    <property type="match status" value="1"/>
</dbReference>
<comment type="pathway">
    <text evidence="3">Carbohydrate biosynthesis; gluconeogenesis.</text>
</comment>
<evidence type="ECO:0000256" key="13">
    <source>
        <dbReference type="ARBA" id="ARBA00047700"/>
    </source>
</evidence>
<dbReference type="AlphaFoldDB" id="A0A382P203"/>
<dbReference type="GO" id="GO:0008986">
    <property type="term" value="F:pyruvate, water dikinase activity"/>
    <property type="evidence" value="ECO:0007669"/>
    <property type="project" value="UniProtKB-EC"/>
</dbReference>
<dbReference type="Pfam" id="PF01326">
    <property type="entry name" value="PPDK_N"/>
    <property type="match status" value="1"/>
</dbReference>
<evidence type="ECO:0000256" key="12">
    <source>
        <dbReference type="ARBA" id="ARBA00033470"/>
    </source>
</evidence>
<keyword evidence="9" id="KW-0418">Kinase</keyword>
<name>A0A382P203_9ZZZZ</name>
<dbReference type="EMBL" id="UINC01103990">
    <property type="protein sequence ID" value="SVC66817.1"/>
    <property type="molecule type" value="Genomic_DNA"/>
</dbReference>
<evidence type="ECO:0000256" key="6">
    <source>
        <dbReference type="ARBA" id="ARBA00022679"/>
    </source>
</evidence>
<dbReference type="PANTHER" id="PTHR43030:SF1">
    <property type="entry name" value="PHOSPHOENOLPYRUVATE SYNTHASE"/>
    <property type="match status" value="1"/>
</dbReference>
<dbReference type="InterPro" id="IPR006319">
    <property type="entry name" value="PEP_synth"/>
</dbReference>
<comment type="similarity">
    <text evidence="4">Belongs to the PEP-utilizing enzyme family.</text>
</comment>
<dbReference type="InterPro" id="IPR013815">
    <property type="entry name" value="ATP_grasp_subdomain_1"/>
</dbReference>
<evidence type="ECO:0000259" key="14">
    <source>
        <dbReference type="Pfam" id="PF01326"/>
    </source>
</evidence>
<evidence type="ECO:0000256" key="2">
    <source>
        <dbReference type="ARBA" id="ARBA00002988"/>
    </source>
</evidence>
<reference evidence="15" key="1">
    <citation type="submission" date="2018-05" db="EMBL/GenBank/DDBJ databases">
        <authorList>
            <person name="Lanie J.A."/>
            <person name="Ng W.-L."/>
            <person name="Kazmierczak K.M."/>
            <person name="Andrzejewski T.M."/>
            <person name="Davidsen T.M."/>
            <person name="Wayne K.J."/>
            <person name="Tettelin H."/>
            <person name="Glass J.I."/>
            <person name="Rusch D."/>
            <person name="Podicherti R."/>
            <person name="Tsui H.-C.T."/>
            <person name="Winkler M.E."/>
        </authorList>
    </citation>
    <scope>NUCLEOTIDE SEQUENCE</scope>
</reference>
<keyword evidence="6" id="KW-0808">Transferase</keyword>
<feature type="domain" description="Pyruvate phosphate dikinase AMP/ATP-binding" evidence="14">
    <location>
        <begin position="17"/>
        <end position="106"/>
    </location>
</feature>
<comment type="function">
    <text evidence="2">Catalyzes the phosphorylation of pyruvate to phosphoenolpyruvate.</text>
</comment>
<evidence type="ECO:0000313" key="15">
    <source>
        <dbReference type="EMBL" id="SVC66817.1"/>
    </source>
</evidence>
<organism evidence="15">
    <name type="scientific">marine metagenome</name>
    <dbReference type="NCBI Taxonomy" id="408172"/>
    <lineage>
        <taxon>unclassified sequences</taxon>
        <taxon>metagenomes</taxon>
        <taxon>ecological metagenomes</taxon>
    </lineage>
</organism>
<comment type="catalytic activity">
    <reaction evidence="13">
        <text>pyruvate + ATP + H2O = phosphoenolpyruvate + AMP + phosphate + 2 H(+)</text>
        <dbReference type="Rhea" id="RHEA:11364"/>
        <dbReference type="ChEBI" id="CHEBI:15361"/>
        <dbReference type="ChEBI" id="CHEBI:15377"/>
        <dbReference type="ChEBI" id="CHEBI:15378"/>
        <dbReference type="ChEBI" id="CHEBI:30616"/>
        <dbReference type="ChEBI" id="CHEBI:43474"/>
        <dbReference type="ChEBI" id="CHEBI:58702"/>
        <dbReference type="ChEBI" id="CHEBI:456215"/>
        <dbReference type="EC" id="2.7.9.2"/>
    </reaction>
</comment>
<proteinExistence type="inferred from homology"/>
<evidence type="ECO:0000256" key="5">
    <source>
        <dbReference type="ARBA" id="ARBA00011996"/>
    </source>
</evidence>
<gene>
    <name evidence="15" type="ORF">METZ01_LOCUS319671</name>
</gene>
<evidence type="ECO:0000256" key="10">
    <source>
        <dbReference type="ARBA" id="ARBA00022840"/>
    </source>
</evidence>
<evidence type="ECO:0000256" key="1">
    <source>
        <dbReference type="ARBA" id="ARBA00001946"/>
    </source>
</evidence>
<dbReference type="EC" id="2.7.9.2" evidence="5"/>
<keyword evidence="10" id="KW-0067">ATP-binding</keyword>
<evidence type="ECO:0000256" key="8">
    <source>
        <dbReference type="ARBA" id="ARBA00022741"/>
    </source>
</evidence>
<evidence type="ECO:0000256" key="11">
    <source>
        <dbReference type="ARBA" id="ARBA00022842"/>
    </source>
</evidence>
<keyword evidence="8" id="KW-0547">Nucleotide-binding</keyword>
<comment type="cofactor">
    <cofactor evidence="1">
        <name>Mg(2+)</name>
        <dbReference type="ChEBI" id="CHEBI:18420"/>
    </cofactor>
</comment>
<evidence type="ECO:0000256" key="3">
    <source>
        <dbReference type="ARBA" id="ARBA00004742"/>
    </source>
</evidence>
<protein>
    <recommendedName>
        <fullName evidence="5">pyruvate, water dikinase</fullName>
        <ecNumber evidence="5">2.7.9.2</ecNumber>
    </recommendedName>
    <alternativeName>
        <fullName evidence="12">Pyruvate, water dikinase</fullName>
    </alternativeName>
</protein>
<dbReference type="GO" id="GO:0046872">
    <property type="term" value="F:metal ion binding"/>
    <property type="evidence" value="ECO:0007669"/>
    <property type="project" value="UniProtKB-KW"/>
</dbReference>
<dbReference type="InterPro" id="IPR002192">
    <property type="entry name" value="PPDK_AMP/ATP-bd"/>
</dbReference>
<sequence>MNSYVVPFERVGIGDIDIVGGKNASLGEMIGGLSDAALRVPGGFATTAQAYRDFLDQNALNTRIGTLLSTLDVDDVEKLTANGAQIRKWILATDLPEKLQSDVTGAWL</sequence>
<dbReference type="Gene3D" id="3.30.1490.20">
    <property type="entry name" value="ATP-grasp fold, A domain"/>
    <property type="match status" value="1"/>
</dbReference>
<dbReference type="UniPathway" id="UPA00138"/>
<feature type="non-terminal residue" evidence="15">
    <location>
        <position position="108"/>
    </location>
</feature>
<dbReference type="SUPFAM" id="SSF56059">
    <property type="entry name" value="Glutathione synthetase ATP-binding domain-like"/>
    <property type="match status" value="1"/>
</dbReference>
<evidence type="ECO:0000256" key="7">
    <source>
        <dbReference type="ARBA" id="ARBA00022723"/>
    </source>
</evidence>
<keyword evidence="11" id="KW-0460">Magnesium</keyword>